<sequence length="211" mass="25459">MTTKYNIKNDELIDILITRLIIKNKNITSLDKIIFTKLENIKLQHINKKLNKIFPNGIEKFQKSITINYEPLQTLLIKQNFQEADKLTQQYLCQLANLQNKSTRKWLYFTDIFLLPADDLFIIDLLWQIYSNEQFGFFIQRKIWKKNNKNWDIFLNKIGWTNKGIMKRYPNDFIWTINAPKGHLPLFNQLRGTQVLSYLFEHHVWKEYDNN</sequence>
<feature type="domain" description="GUN4-like" evidence="1">
    <location>
        <begin position="65"/>
        <end position="202"/>
    </location>
</feature>
<dbReference type="GO" id="GO:0046906">
    <property type="term" value="F:tetrapyrrole binding"/>
    <property type="evidence" value="ECO:0007669"/>
    <property type="project" value="TreeGrafter"/>
</dbReference>
<keyword evidence="2" id="KW-0934">Plastid</keyword>
<name>A0A4D6WKK4_9FLOR</name>
<evidence type="ECO:0000259" key="1">
    <source>
        <dbReference type="Pfam" id="PF05419"/>
    </source>
</evidence>
<organism evidence="2">
    <name type="scientific">Apoglossum ruscifolium</name>
    <dbReference type="NCBI Taxonomy" id="167976"/>
    <lineage>
        <taxon>Eukaryota</taxon>
        <taxon>Rhodophyta</taxon>
        <taxon>Florideophyceae</taxon>
        <taxon>Rhodymeniophycidae</taxon>
        <taxon>Ceramiales</taxon>
        <taxon>Delesseriaceae</taxon>
        <taxon>Apoglossum</taxon>
    </lineage>
</organism>
<dbReference type="AlphaFoldDB" id="A0A4D6WKK4"/>
<geneLocation type="plastid" evidence="2"/>
<dbReference type="InterPro" id="IPR008629">
    <property type="entry name" value="GUN4-like"/>
</dbReference>
<reference evidence="2" key="2">
    <citation type="submission" date="2019-04" db="EMBL/GenBank/DDBJ databases">
        <authorList>
            <person name="Pasella M."/>
        </authorList>
    </citation>
    <scope>NUCLEOTIDE SEQUENCE</scope>
    <source>
        <strain evidence="2">PD2929_1</strain>
    </source>
</reference>
<dbReference type="SUPFAM" id="SSF140869">
    <property type="entry name" value="GUN4-like"/>
    <property type="match status" value="1"/>
</dbReference>
<dbReference type="Gene3D" id="1.25.40.620">
    <property type="match status" value="1"/>
</dbReference>
<dbReference type="Pfam" id="PF05419">
    <property type="entry name" value="GUN4"/>
    <property type="match status" value="1"/>
</dbReference>
<dbReference type="InterPro" id="IPR037215">
    <property type="entry name" value="GUN4-like_sf"/>
</dbReference>
<proteinExistence type="predicted"/>
<evidence type="ECO:0000313" key="2">
    <source>
        <dbReference type="EMBL" id="QCI04534.1"/>
    </source>
</evidence>
<dbReference type="PANTHER" id="PTHR34800">
    <property type="entry name" value="TETRAPYRROLE-BINDING PROTEIN, CHLOROPLASTIC"/>
    <property type="match status" value="1"/>
</dbReference>
<accession>A0A4D6WKK4</accession>
<gene>
    <name evidence="2" type="primary">ycf53</name>
</gene>
<protein>
    <recommendedName>
        <fullName evidence="1">GUN4-like domain-containing protein</fullName>
    </recommendedName>
</protein>
<dbReference type="PANTHER" id="PTHR34800:SF1">
    <property type="entry name" value="TETRAPYRROLE-BINDING PROTEIN, CHLOROPLASTIC"/>
    <property type="match status" value="1"/>
</dbReference>
<dbReference type="CDD" id="cd16383">
    <property type="entry name" value="GUN4"/>
    <property type="match status" value="1"/>
</dbReference>
<reference evidence="2" key="1">
    <citation type="journal article" date="2019" name="Mol. Phylogenet. Evol.">
        <title>Morphological evolution and classification of the red algal order Ceramiales inferred using plastid phylogenomics.</title>
        <authorList>
            <person name="Diaz-Tapia P."/>
            <person name="Pasella M.M."/>
            <person name="Verbruggen H."/>
            <person name="Maggs C.A."/>
        </authorList>
    </citation>
    <scope>NUCLEOTIDE SEQUENCE</scope>
    <source>
        <strain evidence="2">PD2929_1</strain>
    </source>
</reference>
<dbReference type="Gene3D" id="1.10.10.1770">
    <property type="entry name" value="Gun4-like"/>
    <property type="match status" value="1"/>
</dbReference>
<dbReference type="EMBL" id="MK814611">
    <property type="protein sequence ID" value="QCI04534.1"/>
    <property type="molecule type" value="Genomic_DNA"/>
</dbReference>